<evidence type="ECO:0000256" key="2">
    <source>
        <dbReference type="ARBA" id="ARBA00009347"/>
    </source>
</evidence>
<comment type="similarity">
    <text evidence="2">Belongs to the acyl-CoA dehydrogenase family.</text>
</comment>
<keyword evidence="9" id="KW-1185">Reference proteome</keyword>
<dbReference type="InterPro" id="IPR009075">
    <property type="entry name" value="AcylCo_DH/oxidase_C"/>
</dbReference>
<dbReference type="InterPro" id="IPR006089">
    <property type="entry name" value="Acyl-CoA_DH_CS"/>
</dbReference>
<keyword evidence="4" id="KW-0274">FAD</keyword>
<reference evidence="8 9" key="1">
    <citation type="submission" date="2020-08" db="EMBL/GenBank/DDBJ databases">
        <title>Genome sequence of Diaphorobacter ruginosibacter DSM 27467T.</title>
        <authorList>
            <person name="Hyun D.-W."/>
            <person name="Bae J.-W."/>
        </authorList>
    </citation>
    <scope>NUCLEOTIDE SEQUENCE [LARGE SCALE GENOMIC DNA]</scope>
    <source>
        <strain evidence="8 9">DSM 27467</strain>
    </source>
</reference>
<dbReference type="Pfam" id="PF00441">
    <property type="entry name" value="Acyl-CoA_dh_1"/>
    <property type="match status" value="1"/>
</dbReference>
<dbReference type="InterPro" id="IPR041504">
    <property type="entry name" value="AidB_N"/>
</dbReference>
<dbReference type="KEGG" id="drg:H9K76_17000"/>
<protein>
    <submittedName>
        <fullName evidence="8">Acyl-CoA dehydrogenase family protein</fullName>
    </submittedName>
</protein>
<dbReference type="Gene3D" id="2.40.110.20">
    <property type="match status" value="1"/>
</dbReference>
<evidence type="ECO:0000259" key="5">
    <source>
        <dbReference type="Pfam" id="PF00441"/>
    </source>
</evidence>
<dbReference type="Gene3D" id="6.10.250.600">
    <property type="match status" value="1"/>
</dbReference>
<evidence type="ECO:0000256" key="4">
    <source>
        <dbReference type="ARBA" id="ARBA00022827"/>
    </source>
</evidence>
<dbReference type="RefSeq" id="WP_187596510.1">
    <property type="nucleotide sequence ID" value="NZ_CP060714.1"/>
</dbReference>
<evidence type="ECO:0000256" key="1">
    <source>
        <dbReference type="ARBA" id="ARBA00001974"/>
    </source>
</evidence>
<feature type="domain" description="Acyl-CoA oxidase/dehydrogenase middle" evidence="6">
    <location>
        <begin position="196"/>
        <end position="295"/>
    </location>
</feature>
<proteinExistence type="inferred from homology"/>
<dbReference type="PANTHER" id="PTHR42707:SF3">
    <property type="entry name" value="ACYL-COA DEHYDROGENASE AIDB-RELATED"/>
    <property type="match status" value="1"/>
</dbReference>
<accession>A0A7G9RKW6</accession>
<dbReference type="InterPro" id="IPR036250">
    <property type="entry name" value="AcylCo_DH-like_C"/>
</dbReference>
<dbReference type="Pfam" id="PF18158">
    <property type="entry name" value="AidB_N"/>
    <property type="match status" value="1"/>
</dbReference>
<dbReference type="InterPro" id="IPR052904">
    <property type="entry name" value="Acyl-CoA_dehydrogenase-like"/>
</dbReference>
<dbReference type="SUPFAM" id="SSF56645">
    <property type="entry name" value="Acyl-CoA dehydrogenase NM domain-like"/>
    <property type="match status" value="1"/>
</dbReference>
<dbReference type="SUPFAM" id="SSF47203">
    <property type="entry name" value="Acyl-CoA dehydrogenase C-terminal domain-like"/>
    <property type="match status" value="1"/>
</dbReference>
<dbReference type="EMBL" id="CP060714">
    <property type="protein sequence ID" value="QNN56241.1"/>
    <property type="molecule type" value="Genomic_DNA"/>
</dbReference>
<dbReference type="InterPro" id="IPR009100">
    <property type="entry name" value="AcylCoA_DH/oxidase_NM_dom_sf"/>
</dbReference>
<evidence type="ECO:0000313" key="9">
    <source>
        <dbReference type="Proteomes" id="UP000515811"/>
    </source>
</evidence>
<gene>
    <name evidence="8" type="ORF">H9K76_17000</name>
</gene>
<dbReference type="GO" id="GO:0003995">
    <property type="term" value="F:acyl-CoA dehydrogenase activity"/>
    <property type="evidence" value="ECO:0007669"/>
    <property type="project" value="InterPro"/>
</dbReference>
<evidence type="ECO:0000256" key="3">
    <source>
        <dbReference type="ARBA" id="ARBA00022630"/>
    </source>
</evidence>
<feature type="domain" description="Acyl-CoA dehydrogenase/oxidase C-terminal" evidence="5">
    <location>
        <begin position="307"/>
        <end position="462"/>
    </location>
</feature>
<name>A0A7G9RKW6_9BURK</name>
<dbReference type="PROSITE" id="PS00073">
    <property type="entry name" value="ACYL_COA_DH_2"/>
    <property type="match status" value="1"/>
</dbReference>
<keyword evidence="3" id="KW-0285">Flavoprotein</keyword>
<organism evidence="8 9">
    <name type="scientific">Diaphorobacter ruginosibacter</name>
    <dbReference type="NCBI Taxonomy" id="1715720"/>
    <lineage>
        <taxon>Bacteria</taxon>
        <taxon>Pseudomonadati</taxon>
        <taxon>Pseudomonadota</taxon>
        <taxon>Betaproteobacteria</taxon>
        <taxon>Burkholderiales</taxon>
        <taxon>Comamonadaceae</taxon>
        <taxon>Diaphorobacter</taxon>
    </lineage>
</organism>
<dbReference type="Gene3D" id="1.20.140.10">
    <property type="entry name" value="Butyryl-CoA Dehydrogenase, subunit A, domain 3"/>
    <property type="match status" value="1"/>
</dbReference>
<evidence type="ECO:0000259" key="7">
    <source>
        <dbReference type="Pfam" id="PF18158"/>
    </source>
</evidence>
<comment type="cofactor">
    <cofactor evidence="1">
        <name>FAD</name>
        <dbReference type="ChEBI" id="CHEBI:57692"/>
    </cofactor>
</comment>
<feature type="domain" description="Adaptive response protein AidB N-terminal" evidence="7">
    <location>
        <begin position="24"/>
        <end position="180"/>
    </location>
</feature>
<sequence>MNQSLSSNTLAAPANRYQTHEVRNQAQPASGFNAFSGDAVLTSAIRREAPWAAARCDALGAVAGDANVQELARLANRHNPELKTHDRFGHRIDWVEFHPSWHELMSLAWQHEVPNLSWRANARNGESNGHYARAVLSYLWNQVEQGTACPTGMAYASYAGFSAEPALAIWAEKSRGTQYEFSRREVGDKPSVVIGYAMTEKQGGSDLRETQTTARFSHSDSYHGATAHWYELTGHKWFCSVPQSDGFFTLAKVDGDVTCFFLPRTLPDGSFNRFFVQRLKDKAGNRSNASSEVEYAGTLAIRVGEEGRGIREILSHAHLTRLDFAVGSAGLMRQALTLALQHTTTRTAFSTPIADRPMMRNVLADMAVEVEAATLFALRVAKATDGMETSEHERLLARVATPAAKFFNCSRAPAIANEALQCHGGNGFIEENPMARLYREAPLNSVWEGTANMMCMDVRRAMSRTPEVVDALESEWSAQARQDPRFDALAARTRQLIAAAREDEFYARPMTEAVARTLQAAELLRYSTSEVVDAFFSTRAPAQGGDWGSHFGTMGGGVTSAQAEHIVKRANVFG</sequence>
<dbReference type="Pfam" id="PF02770">
    <property type="entry name" value="Acyl-CoA_dh_M"/>
    <property type="match status" value="1"/>
</dbReference>
<evidence type="ECO:0000259" key="6">
    <source>
        <dbReference type="Pfam" id="PF02770"/>
    </source>
</evidence>
<dbReference type="InterPro" id="IPR006091">
    <property type="entry name" value="Acyl-CoA_Oxase/DH_mid-dom"/>
</dbReference>
<evidence type="ECO:0000313" key="8">
    <source>
        <dbReference type="EMBL" id="QNN56241.1"/>
    </source>
</evidence>
<dbReference type="Proteomes" id="UP000515811">
    <property type="component" value="Chromosome"/>
</dbReference>
<dbReference type="PANTHER" id="PTHR42707">
    <property type="entry name" value="ACYL-COA DEHYDROGENASE"/>
    <property type="match status" value="1"/>
</dbReference>
<dbReference type="AlphaFoldDB" id="A0A7G9RKW6"/>